<organism evidence="2">
    <name type="scientific">Myoviridae sp. ctKkB1</name>
    <dbReference type="NCBI Taxonomy" id="2825081"/>
    <lineage>
        <taxon>Viruses</taxon>
        <taxon>Duplodnaviria</taxon>
        <taxon>Heunggongvirae</taxon>
        <taxon>Uroviricota</taxon>
        <taxon>Caudoviricetes</taxon>
    </lineage>
</organism>
<evidence type="ECO:0000313" key="2">
    <source>
        <dbReference type="EMBL" id="DAG01589.1"/>
    </source>
</evidence>
<sequence length="107" mass="11898">MSCSKVVTRVEISGAKPVTLLFCPGCEDEYIVRYTDGGKETEWSFRDGREALNKYLERIERALWPRLDKYEKGRPAVTGRPKDVAGTTPNIINSITPPPENVNGGAI</sequence>
<proteinExistence type="predicted"/>
<accession>A0A8S5V4F8</accession>
<protein>
    <submittedName>
        <fullName evidence="2">Uncharacterized protein</fullName>
    </submittedName>
</protein>
<dbReference type="EMBL" id="BK016195">
    <property type="protein sequence ID" value="DAG01589.1"/>
    <property type="molecule type" value="Genomic_DNA"/>
</dbReference>
<name>A0A8S5V4F8_9CAUD</name>
<evidence type="ECO:0000256" key="1">
    <source>
        <dbReference type="SAM" id="MobiDB-lite"/>
    </source>
</evidence>
<feature type="region of interest" description="Disordered" evidence="1">
    <location>
        <begin position="74"/>
        <end position="107"/>
    </location>
</feature>
<reference evidence="2" key="1">
    <citation type="journal article" date="2021" name="Proc. Natl. Acad. Sci. U.S.A.">
        <title>A Catalog of Tens of Thousands of Viruses from Human Metagenomes Reveals Hidden Associations with Chronic Diseases.</title>
        <authorList>
            <person name="Tisza M.J."/>
            <person name="Buck C.B."/>
        </authorList>
    </citation>
    <scope>NUCLEOTIDE SEQUENCE</scope>
    <source>
        <strain evidence="2">CtKkB1</strain>
    </source>
</reference>